<feature type="transmembrane region" description="Helical" evidence="1">
    <location>
        <begin position="79"/>
        <end position="103"/>
    </location>
</feature>
<protein>
    <submittedName>
        <fullName evidence="2 3">Uncharacterized protein</fullName>
    </submittedName>
</protein>
<dbReference type="GeneID" id="17287590"/>
<dbReference type="PaxDb" id="55529-EKX30869"/>
<dbReference type="Proteomes" id="UP000011087">
    <property type="component" value="Unassembled WGS sequence"/>
</dbReference>
<name>L1I4R5_GUITC</name>
<reference evidence="2 4" key="1">
    <citation type="journal article" date="2012" name="Nature">
        <title>Algal genomes reveal evolutionary mosaicism and the fate of nucleomorphs.</title>
        <authorList>
            <consortium name="DOE Joint Genome Institute"/>
            <person name="Curtis B.A."/>
            <person name="Tanifuji G."/>
            <person name="Burki F."/>
            <person name="Gruber A."/>
            <person name="Irimia M."/>
            <person name="Maruyama S."/>
            <person name="Arias M.C."/>
            <person name="Ball S.G."/>
            <person name="Gile G.H."/>
            <person name="Hirakawa Y."/>
            <person name="Hopkins J.F."/>
            <person name="Kuo A."/>
            <person name="Rensing S.A."/>
            <person name="Schmutz J."/>
            <person name="Symeonidi A."/>
            <person name="Elias M."/>
            <person name="Eveleigh R.J."/>
            <person name="Herman E.K."/>
            <person name="Klute M.J."/>
            <person name="Nakayama T."/>
            <person name="Obornik M."/>
            <person name="Reyes-Prieto A."/>
            <person name="Armbrust E.V."/>
            <person name="Aves S.J."/>
            <person name="Beiko R.G."/>
            <person name="Coutinho P."/>
            <person name="Dacks J.B."/>
            <person name="Durnford D.G."/>
            <person name="Fast N.M."/>
            <person name="Green B.R."/>
            <person name="Grisdale C.J."/>
            <person name="Hempel F."/>
            <person name="Henrissat B."/>
            <person name="Hoppner M.P."/>
            <person name="Ishida K."/>
            <person name="Kim E."/>
            <person name="Koreny L."/>
            <person name="Kroth P.G."/>
            <person name="Liu Y."/>
            <person name="Malik S.B."/>
            <person name="Maier U.G."/>
            <person name="McRose D."/>
            <person name="Mock T."/>
            <person name="Neilson J.A."/>
            <person name="Onodera N.T."/>
            <person name="Poole A.M."/>
            <person name="Pritham E.J."/>
            <person name="Richards T.A."/>
            <person name="Rocap G."/>
            <person name="Roy S.W."/>
            <person name="Sarai C."/>
            <person name="Schaack S."/>
            <person name="Shirato S."/>
            <person name="Slamovits C.H."/>
            <person name="Spencer D.F."/>
            <person name="Suzuki S."/>
            <person name="Worden A.Z."/>
            <person name="Zauner S."/>
            <person name="Barry K."/>
            <person name="Bell C."/>
            <person name="Bharti A.K."/>
            <person name="Crow J.A."/>
            <person name="Grimwood J."/>
            <person name="Kramer R."/>
            <person name="Lindquist E."/>
            <person name="Lucas S."/>
            <person name="Salamov A."/>
            <person name="McFadden G.I."/>
            <person name="Lane C.E."/>
            <person name="Keeling P.J."/>
            <person name="Gray M.W."/>
            <person name="Grigoriev I.V."/>
            <person name="Archibald J.M."/>
        </authorList>
    </citation>
    <scope>NUCLEOTIDE SEQUENCE</scope>
    <source>
        <strain evidence="2 4">CCMP2712</strain>
    </source>
</reference>
<dbReference type="EMBL" id="JH993490">
    <property type="protein sequence ID" value="EKX30869.1"/>
    <property type="molecule type" value="Genomic_DNA"/>
</dbReference>
<reference evidence="4" key="2">
    <citation type="submission" date="2012-11" db="EMBL/GenBank/DDBJ databases">
        <authorList>
            <person name="Kuo A."/>
            <person name="Curtis B.A."/>
            <person name="Tanifuji G."/>
            <person name="Burki F."/>
            <person name="Gruber A."/>
            <person name="Irimia M."/>
            <person name="Maruyama S."/>
            <person name="Arias M.C."/>
            <person name="Ball S.G."/>
            <person name="Gile G.H."/>
            <person name="Hirakawa Y."/>
            <person name="Hopkins J.F."/>
            <person name="Rensing S.A."/>
            <person name="Schmutz J."/>
            <person name="Symeonidi A."/>
            <person name="Elias M."/>
            <person name="Eveleigh R.J."/>
            <person name="Herman E.K."/>
            <person name="Klute M.J."/>
            <person name="Nakayama T."/>
            <person name="Obornik M."/>
            <person name="Reyes-Prieto A."/>
            <person name="Armbrust E.V."/>
            <person name="Aves S.J."/>
            <person name="Beiko R.G."/>
            <person name="Coutinho P."/>
            <person name="Dacks J.B."/>
            <person name="Durnford D.G."/>
            <person name="Fast N.M."/>
            <person name="Green B.R."/>
            <person name="Grisdale C."/>
            <person name="Hempe F."/>
            <person name="Henrissat B."/>
            <person name="Hoppner M.P."/>
            <person name="Ishida K.-I."/>
            <person name="Kim E."/>
            <person name="Koreny L."/>
            <person name="Kroth P.G."/>
            <person name="Liu Y."/>
            <person name="Malik S.-B."/>
            <person name="Maier U.G."/>
            <person name="McRose D."/>
            <person name="Mock T."/>
            <person name="Neilson J.A."/>
            <person name="Onodera N.T."/>
            <person name="Poole A.M."/>
            <person name="Pritham E.J."/>
            <person name="Richards T.A."/>
            <person name="Rocap G."/>
            <person name="Roy S.W."/>
            <person name="Sarai C."/>
            <person name="Schaack S."/>
            <person name="Shirato S."/>
            <person name="Slamovits C.H."/>
            <person name="Spencer D.F."/>
            <person name="Suzuki S."/>
            <person name="Worden A.Z."/>
            <person name="Zauner S."/>
            <person name="Barry K."/>
            <person name="Bell C."/>
            <person name="Bharti A.K."/>
            <person name="Crow J.A."/>
            <person name="Grimwood J."/>
            <person name="Kramer R."/>
            <person name="Lindquist E."/>
            <person name="Lucas S."/>
            <person name="Salamov A."/>
            <person name="McFadden G.I."/>
            <person name="Lane C.E."/>
            <person name="Keeling P.J."/>
            <person name="Gray M.W."/>
            <person name="Grigoriev I.V."/>
            <person name="Archibald J.M."/>
        </authorList>
    </citation>
    <scope>NUCLEOTIDE SEQUENCE</scope>
    <source>
        <strain evidence="4">CCMP2712</strain>
    </source>
</reference>
<keyword evidence="1" id="KW-0472">Membrane</keyword>
<dbReference type="AlphaFoldDB" id="L1I4R5"/>
<dbReference type="EnsemblProtists" id="EKX30869">
    <property type="protein sequence ID" value="EKX30869"/>
    <property type="gene ID" value="GUITHDRAFT_122923"/>
</dbReference>
<keyword evidence="1" id="KW-0812">Transmembrane</keyword>
<evidence type="ECO:0000313" key="2">
    <source>
        <dbReference type="EMBL" id="EKX30869.1"/>
    </source>
</evidence>
<organism evidence="2">
    <name type="scientific">Guillardia theta (strain CCMP2712)</name>
    <name type="common">Cryptophyte</name>
    <dbReference type="NCBI Taxonomy" id="905079"/>
    <lineage>
        <taxon>Eukaryota</taxon>
        <taxon>Cryptophyceae</taxon>
        <taxon>Pyrenomonadales</taxon>
        <taxon>Geminigeraceae</taxon>
        <taxon>Guillardia</taxon>
    </lineage>
</organism>
<evidence type="ECO:0000313" key="3">
    <source>
        <dbReference type="EnsemblProtists" id="EKX30869"/>
    </source>
</evidence>
<sequence>MKGISEMLQAVLQALGRAAGLMPSSKARDAQLTRRPSWAESSSFKDIHESVKKVSPDKSLAIATKHLPLGSVFRCSNTIAAALSFTIFQLFYTSVGVLGLYGLAKEKVWYGMSGRALSSSKFSFTILETRSAQIRHWSDLPAWGVSKEGHLLSHNHSQAVKLREDGAVTLELSLEDPIDFDGWFFNTSASRPPEYDPVKFKFHYWTGDRWQAAGSSSDIDYAGSVIYLDGYFPTSSARGSCHTFSIYKPIPVRTVDFLSRLTSYSLIATAGFLAVFKRNFLAQHISLLVHPSMVVLFSFEALSTSPLDVSWSTLRAFVLVVLHSIHSIIMLQNEMSNNFIWRGCYLLLFGLCTAGRDFFGPKDCSSECIRSGSIFFFLGTLFKILGWHSKLSAINSVKEDARKYNLMWEELMLRPSTLMLVRKLEHTCEMLESVAQVNRVADLPRSAVVSALFQHIQRRCRQRDAHGQLVRELETLYMQAQQLQVVLRSKVLQWAAISDGYLRAVKGQGGGGGLVSVREDLDKKSIGWAKLKRVDRAVEKIMRCYGGDVSMIVDICRQDIVFDDVQQIITCLRAITNDRDVHMLGVKNSLSTKFDSSRSAGYRHVALYFNISNKETIASRCSRHVCELQLVLSKFYNLKSSEGHRRYICFRNLMGE</sequence>
<keyword evidence="4" id="KW-1185">Reference proteome</keyword>
<evidence type="ECO:0000256" key="1">
    <source>
        <dbReference type="SAM" id="Phobius"/>
    </source>
</evidence>
<accession>L1I4R5</accession>
<keyword evidence="1" id="KW-1133">Transmembrane helix</keyword>
<dbReference type="HOGENOM" id="CLU_407974_0_0_1"/>
<gene>
    <name evidence="2" type="ORF">GUITHDRAFT_122923</name>
</gene>
<proteinExistence type="predicted"/>
<dbReference type="RefSeq" id="XP_005817849.1">
    <property type="nucleotide sequence ID" value="XM_005817792.1"/>
</dbReference>
<evidence type="ECO:0000313" key="4">
    <source>
        <dbReference type="Proteomes" id="UP000011087"/>
    </source>
</evidence>
<dbReference type="KEGG" id="gtt:GUITHDRAFT_122923"/>
<reference evidence="3" key="3">
    <citation type="submission" date="2016-03" db="UniProtKB">
        <authorList>
            <consortium name="EnsemblProtists"/>
        </authorList>
    </citation>
    <scope>IDENTIFICATION</scope>
</reference>